<dbReference type="eggNOG" id="ENOG5033K8W">
    <property type="taxonomic scope" value="Bacteria"/>
</dbReference>
<evidence type="ECO:0000256" key="1">
    <source>
        <dbReference type="SAM" id="Phobius"/>
    </source>
</evidence>
<gene>
    <name evidence="3" type="ORF">SaccyDRAFT_0049</name>
</gene>
<name>H5XPF7_9PSEU</name>
<dbReference type="AlphaFoldDB" id="H5XPF7"/>
<accession>H5XPF7</accession>
<evidence type="ECO:0000313" key="3">
    <source>
        <dbReference type="EMBL" id="EHR58991.1"/>
    </source>
</evidence>
<dbReference type="OrthoDB" id="5189227at2"/>
<protein>
    <recommendedName>
        <fullName evidence="2">Low molecular weight protein antigen 6 PH domain-containing protein</fullName>
    </recommendedName>
</protein>
<dbReference type="Proteomes" id="UP000002791">
    <property type="component" value="Chromosome"/>
</dbReference>
<dbReference type="Pfam" id="PF10756">
    <property type="entry name" value="bPH_6"/>
    <property type="match status" value="1"/>
</dbReference>
<feature type="domain" description="Low molecular weight protein antigen 6 PH" evidence="2">
    <location>
        <begin position="62"/>
        <end position="137"/>
    </location>
</feature>
<dbReference type="STRING" id="882082.SaccyDRAFT_0049"/>
<feature type="transmembrane region" description="Helical" evidence="1">
    <location>
        <begin position="40"/>
        <end position="61"/>
    </location>
</feature>
<reference evidence="3 4" key="1">
    <citation type="submission" date="2011-11" db="EMBL/GenBank/DDBJ databases">
        <title>The Noncontiguous Finished sequence of Saccharomonospora cyanea NA-134.</title>
        <authorList>
            <consortium name="US DOE Joint Genome Institute"/>
            <person name="Lucas S."/>
            <person name="Han J."/>
            <person name="Lapidus A."/>
            <person name="Cheng J.-F."/>
            <person name="Goodwin L."/>
            <person name="Pitluck S."/>
            <person name="Peters L."/>
            <person name="Ovchinnikova G."/>
            <person name="Lu M."/>
            <person name="Detter J.C."/>
            <person name="Han C."/>
            <person name="Tapia R."/>
            <person name="Land M."/>
            <person name="Hauser L."/>
            <person name="Kyrpides N."/>
            <person name="Ivanova N."/>
            <person name="Pagani I."/>
            <person name="Brambilla E.-M."/>
            <person name="Klenk H.-P."/>
            <person name="Woyke T."/>
        </authorList>
    </citation>
    <scope>NUCLEOTIDE SEQUENCE [LARGE SCALE GENOMIC DNA]</scope>
    <source>
        <strain evidence="3 4">NA-134</strain>
    </source>
</reference>
<keyword evidence="4" id="KW-1185">Reference proteome</keyword>
<sequence length="143" mass="15238">MDNSVRGWAPKPGLVGVGWALTVAAAGALAWTALSGDRPGTLLLGVVTAAFAALSLHGTVVRPRLAADSHGVRLRTLGGTRSLPWSEVTVRLATTKRYGRDAETVEFDADDRLTVLGWVELGTDPRDVYDELLRLRQAPHNAG</sequence>
<dbReference type="HOGENOM" id="CLU_135004_1_0_11"/>
<evidence type="ECO:0000313" key="4">
    <source>
        <dbReference type="Proteomes" id="UP000002791"/>
    </source>
</evidence>
<evidence type="ECO:0000259" key="2">
    <source>
        <dbReference type="Pfam" id="PF10756"/>
    </source>
</evidence>
<dbReference type="RefSeq" id="WP_005452483.1">
    <property type="nucleotide sequence ID" value="NZ_CM001440.1"/>
</dbReference>
<dbReference type="EMBL" id="CM001440">
    <property type="protein sequence ID" value="EHR58991.1"/>
    <property type="molecule type" value="Genomic_DNA"/>
</dbReference>
<feature type="transmembrane region" description="Helical" evidence="1">
    <location>
        <begin position="12"/>
        <end position="34"/>
    </location>
</feature>
<keyword evidence="1" id="KW-0472">Membrane</keyword>
<dbReference type="InterPro" id="IPR019692">
    <property type="entry name" value="CFP-6_PH"/>
</dbReference>
<keyword evidence="1" id="KW-0812">Transmembrane</keyword>
<proteinExistence type="predicted"/>
<keyword evidence="1" id="KW-1133">Transmembrane helix</keyword>
<organism evidence="3 4">
    <name type="scientific">Saccharomonospora cyanea NA-134</name>
    <dbReference type="NCBI Taxonomy" id="882082"/>
    <lineage>
        <taxon>Bacteria</taxon>
        <taxon>Bacillati</taxon>
        <taxon>Actinomycetota</taxon>
        <taxon>Actinomycetes</taxon>
        <taxon>Pseudonocardiales</taxon>
        <taxon>Pseudonocardiaceae</taxon>
        <taxon>Saccharomonospora</taxon>
    </lineage>
</organism>